<dbReference type="Pfam" id="PF01465">
    <property type="entry name" value="GRIP"/>
    <property type="match status" value="1"/>
</dbReference>
<evidence type="ECO:0000256" key="6">
    <source>
        <dbReference type="SAM" id="Coils"/>
    </source>
</evidence>
<sequence length="726" mass="83076">MERASRAELINTVNSQRDQLQHYKFKLRDVVAAYKSVVKEKEALESSLSALSTSRQAEAEASAEVQDDVAGEVEIENSGPPDPLGVNKQEGKDEAGSLREQIRTLSSALTTLTQEKNKLEANFIADKKQLRSENDDLQSKLTEERKRTGTQAEGFELQISDLKSRIRTQQLEREREQTDHALMLRELQTLLSTERIVKDALETQLEEAQKNLKESQEKVQQEPPVSEVYERQIQELQNELKMLRDRLKSAEVKANQPSPFVLELQKEMGSMKSDYQHQVEKEQQKAVEAEARLRTQSKQSEERVSSLEAKLSELSQVVGNYERLRFQDQQAISKLRERVSQLDMENSALARAASLSPEKPEDEEERQEPEKILEKIMSLRSVLKSALGKSENAINLSTIFVEDRNKADEESPLCKQYKEELELMKEEFERYKLRAQSVLKNKNKESGPSRETEILKEQVTELRDKLRMSNFHHQEEVAQYQSKMDNLSKALLAQEEKSKADLAQSKAANQKQIGELEVESKKQRQRTVALLAEKDSEIQELRARCGQTSDPDSLRMWSHDGHSGSGYGESGQLTEGSEAHQGEFSEELEAVSRLLNLPKGVQSEAAFLHFAQEKGRMEVEMHGLRKQKRQIETSLRDLQASSLQKEDQLKHEIRGLEERLAEVDRSDSRESANVEYLKNVMVKFLTSSADGQGKRQMMKALMTILQFSPEEKQRVEQVHGRGWWPS</sequence>
<dbReference type="Proteomes" id="UP000694888">
    <property type="component" value="Unplaced"/>
</dbReference>
<dbReference type="GeneID" id="101852220"/>
<evidence type="ECO:0000313" key="10">
    <source>
        <dbReference type="RefSeq" id="XP_005111968.1"/>
    </source>
</evidence>
<comment type="subcellular location">
    <subcellularLocation>
        <location evidence="2">Cytoplasm</location>
    </subcellularLocation>
    <subcellularLocation>
        <location evidence="1">Endomembrane system</location>
        <topology evidence="1">Peripheral membrane protein</topology>
    </subcellularLocation>
</comment>
<dbReference type="PROSITE" id="PS50913">
    <property type="entry name" value="GRIP"/>
    <property type="match status" value="1"/>
</dbReference>
<feature type="compositionally biased region" description="Acidic residues" evidence="7">
    <location>
        <begin position="65"/>
        <end position="75"/>
    </location>
</feature>
<feature type="coiled-coil region" evidence="6">
    <location>
        <begin position="414"/>
        <end position="441"/>
    </location>
</feature>
<gene>
    <name evidence="10" type="primary">LOC101852220</name>
</gene>
<feature type="domain" description="GRIP" evidence="8">
    <location>
        <begin position="667"/>
        <end position="718"/>
    </location>
</feature>
<dbReference type="PANTHER" id="PTHR23157:SF25">
    <property type="entry name" value="GRIP AND COILED-COIL DOMAIN-CONTAINING PROTEIN 1"/>
    <property type="match status" value="1"/>
</dbReference>
<reference evidence="10" key="1">
    <citation type="submission" date="2025-08" db="UniProtKB">
        <authorList>
            <consortium name="RefSeq"/>
        </authorList>
    </citation>
    <scope>IDENTIFICATION</scope>
</reference>
<evidence type="ECO:0000256" key="3">
    <source>
        <dbReference type="ARBA" id="ARBA00022490"/>
    </source>
</evidence>
<evidence type="ECO:0000256" key="7">
    <source>
        <dbReference type="SAM" id="MobiDB-lite"/>
    </source>
</evidence>
<dbReference type="InterPro" id="IPR000237">
    <property type="entry name" value="GRIP_dom"/>
</dbReference>
<dbReference type="PANTHER" id="PTHR23157">
    <property type="entry name" value="GRIP AND COILED-COIL DOMAIN-CONTAINING PROTEIN 1"/>
    <property type="match status" value="1"/>
</dbReference>
<evidence type="ECO:0000256" key="2">
    <source>
        <dbReference type="ARBA" id="ARBA00004496"/>
    </source>
</evidence>
<keyword evidence="4 6" id="KW-0175">Coiled coil</keyword>
<feature type="coiled-coil region" evidence="6">
    <location>
        <begin position="102"/>
        <end position="352"/>
    </location>
</feature>
<organism evidence="9 10">
    <name type="scientific">Aplysia californica</name>
    <name type="common">California sea hare</name>
    <dbReference type="NCBI Taxonomy" id="6500"/>
    <lineage>
        <taxon>Eukaryota</taxon>
        <taxon>Metazoa</taxon>
        <taxon>Spiralia</taxon>
        <taxon>Lophotrochozoa</taxon>
        <taxon>Mollusca</taxon>
        <taxon>Gastropoda</taxon>
        <taxon>Heterobranchia</taxon>
        <taxon>Euthyneura</taxon>
        <taxon>Tectipleura</taxon>
        <taxon>Aplysiida</taxon>
        <taxon>Aplysioidea</taxon>
        <taxon>Aplysiidae</taxon>
        <taxon>Aplysia</taxon>
    </lineage>
</organism>
<dbReference type="Gene3D" id="1.10.220.60">
    <property type="entry name" value="GRIP domain"/>
    <property type="match status" value="1"/>
</dbReference>
<evidence type="ECO:0000259" key="8">
    <source>
        <dbReference type="PROSITE" id="PS50913"/>
    </source>
</evidence>
<keyword evidence="3" id="KW-0963">Cytoplasm</keyword>
<evidence type="ECO:0000256" key="1">
    <source>
        <dbReference type="ARBA" id="ARBA00004184"/>
    </source>
</evidence>
<dbReference type="SMART" id="SM00755">
    <property type="entry name" value="Grip"/>
    <property type="match status" value="1"/>
</dbReference>
<name>A0ABM0K9B8_APLCA</name>
<feature type="compositionally biased region" description="Basic and acidic residues" evidence="7">
    <location>
        <begin position="89"/>
        <end position="98"/>
    </location>
</feature>
<accession>A0ABM0K9B8</accession>
<evidence type="ECO:0000256" key="4">
    <source>
        <dbReference type="ARBA" id="ARBA00023054"/>
    </source>
</evidence>
<evidence type="ECO:0000256" key="5">
    <source>
        <dbReference type="ARBA" id="ARBA00023136"/>
    </source>
</evidence>
<feature type="coiled-coil region" evidence="6">
    <location>
        <begin position="621"/>
        <end position="666"/>
    </location>
</feature>
<proteinExistence type="predicted"/>
<keyword evidence="5" id="KW-0472">Membrane</keyword>
<dbReference type="RefSeq" id="XP_005111968.1">
    <property type="nucleotide sequence ID" value="XM_005111911.3"/>
</dbReference>
<protein>
    <submittedName>
        <fullName evidence="10">GRIP and coiled-coil domain-containing protein 1</fullName>
    </submittedName>
</protein>
<feature type="region of interest" description="Disordered" evidence="7">
    <location>
        <begin position="45"/>
        <end position="98"/>
    </location>
</feature>
<dbReference type="InterPro" id="IPR051952">
    <property type="entry name" value="Golgi-autophagy_related"/>
</dbReference>
<feature type="region of interest" description="Disordered" evidence="7">
    <location>
        <begin position="542"/>
        <end position="583"/>
    </location>
</feature>
<evidence type="ECO:0000313" key="9">
    <source>
        <dbReference type="Proteomes" id="UP000694888"/>
    </source>
</evidence>
<keyword evidence="9" id="KW-1185">Reference proteome</keyword>